<dbReference type="Pfam" id="PF00392">
    <property type="entry name" value="GntR"/>
    <property type="match status" value="1"/>
</dbReference>
<accession>A0A317PJ35</accession>
<dbReference type="Pfam" id="PF00155">
    <property type="entry name" value="Aminotran_1_2"/>
    <property type="match status" value="1"/>
</dbReference>
<dbReference type="InterPro" id="IPR036388">
    <property type="entry name" value="WH-like_DNA-bd_sf"/>
</dbReference>
<dbReference type="InterPro" id="IPR000524">
    <property type="entry name" value="Tscrpt_reg_HTH_GntR"/>
</dbReference>
<dbReference type="SMART" id="SM00345">
    <property type="entry name" value="HTH_GNTR"/>
    <property type="match status" value="1"/>
</dbReference>
<dbReference type="AlphaFoldDB" id="A0A317PJ35"/>
<dbReference type="Gene3D" id="3.40.640.10">
    <property type="entry name" value="Type I PLP-dependent aspartate aminotransferase-like (Major domain)"/>
    <property type="match status" value="1"/>
</dbReference>
<dbReference type="OrthoDB" id="9808770at2"/>
<dbReference type="SUPFAM" id="SSF53383">
    <property type="entry name" value="PLP-dependent transferases"/>
    <property type="match status" value="1"/>
</dbReference>
<dbReference type="PANTHER" id="PTHR46577">
    <property type="entry name" value="HTH-TYPE TRANSCRIPTIONAL REGULATORY PROTEIN GABR"/>
    <property type="match status" value="1"/>
</dbReference>
<comment type="similarity">
    <text evidence="1">In the C-terminal section; belongs to the class-I pyridoxal-phosphate-dependent aminotransferase family.</text>
</comment>
<proteinExistence type="inferred from homology"/>
<feature type="domain" description="HTH gntR-type" evidence="6">
    <location>
        <begin position="21"/>
        <end position="89"/>
    </location>
</feature>
<organism evidence="7 8">
    <name type="scientific">Hoeflea marina</name>
    <dbReference type="NCBI Taxonomy" id="274592"/>
    <lineage>
        <taxon>Bacteria</taxon>
        <taxon>Pseudomonadati</taxon>
        <taxon>Pseudomonadota</taxon>
        <taxon>Alphaproteobacteria</taxon>
        <taxon>Hyphomicrobiales</taxon>
        <taxon>Rhizobiaceae</taxon>
        <taxon>Hoeflea</taxon>
    </lineage>
</organism>
<keyword evidence="5" id="KW-0804">Transcription</keyword>
<evidence type="ECO:0000256" key="4">
    <source>
        <dbReference type="ARBA" id="ARBA00023125"/>
    </source>
</evidence>
<dbReference type="InterPro" id="IPR004839">
    <property type="entry name" value="Aminotransferase_I/II_large"/>
</dbReference>
<evidence type="ECO:0000256" key="5">
    <source>
        <dbReference type="ARBA" id="ARBA00023163"/>
    </source>
</evidence>
<dbReference type="InterPro" id="IPR015421">
    <property type="entry name" value="PyrdxlP-dep_Trfase_major"/>
</dbReference>
<evidence type="ECO:0000313" key="8">
    <source>
        <dbReference type="Proteomes" id="UP000246352"/>
    </source>
</evidence>
<keyword evidence="8" id="KW-1185">Reference proteome</keyword>
<dbReference type="CDD" id="cd00609">
    <property type="entry name" value="AAT_like"/>
    <property type="match status" value="1"/>
</dbReference>
<dbReference type="InterPro" id="IPR051446">
    <property type="entry name" value="HTH_trans_reg/aminotransferase"/>
</dbReference>
<dbReference type="Gene3D" id="1.10.10.10">
    <property type="entry name" value="Winged helix-like DNA-binding domain superfamily/Winged helix DNA-binding domain"/>
    <property type="match status" value="1"/>
</dbReference>
<dbReference type="RefSeq" id="WP_110033652.1">
    <property type="nucleotide sequence ID" value="NZ_QGTR01000005.1"/>
</dbReference>
<keyword evidence="2" id="KW-0663">Pyridoxal phosphate</keyword>
<evidence type="ECO:0000259" key="6">
    <source>
        <dbReference type="PROSITE" id="PS50949"/>
    </source>
</evidence>
<name>A0A317PJ35_9HYPH</name>
<dbReference type="EMBL" id="QGTR01000005">
    <property type="protein sequence ID" value="PWV98233.1"/>
    <property type="molecule type" value="Genomic_DNA"/>
</dbReference>
<evidence type="ECO:0000256" key="3">
    <source>
        <dbReference type="ARBA" id="ARBA00023015"/>
    </source>
</evidence>
<dbReference type="InterPro" id="IPR015424">
    <property type="entry name" value="PyrdxlP-dep_Trfase"/>
</dbReference>
<dbReference type="PRINTS" id="PR00035">
    <property type="entry name" value="HTHGNTR"/>
</dbReference>
<dbReference type="SUPFAM" id="SSF46785">
    <property type="entry name" value="Winged helix' DNA-binding domain"/>
    <property type="match status" value="1"/>
</dbReference>
<dbReference type="Proteomes" id="UP000246352">
    <property type="component" value="Unassembled WGS sequence"/>
</dbReference>
<dbReference type="PROSITE" id="PS50949">
    <property type="entry name" value="HTH_GNTR"/>
    <property type="match status" value="1"/>
</dbReference>
<dbReference type="GO" id="GO:0030170">
    <property type="term" value="F:pyridoxal phosphate binding"/>
    <property type="evidence" value="ECO:0007669"/>
    <property type="project" value="InterPro"/>
</dbReference>
<comment type="caution">
    <text evidence="7">The sequence shown here is derived from an EMBL/GenBank/DDBJ whole genome shotgun (WGS) entry which is preliminary data.</text>
</comment>
<keyword evidence="4" id="KW-0238">DNA-binding</keyword>
<dbReference type="GO" id="GO:0003677">
    <property type="term" value="F:DNA binding"/>
    <property type="evidence" value="ECO:0007669"/>
    <property type="project" value="UniProtKB-KW"/>
</dbReference>
<evidence type="ECO:0000256" key="1">
    <source>
        <dbReference type="ARBA" id="ARBA00005384"/>
    </source>
</evidence>
<sequence>MVKYAGGALIPTIELDRRSPGSLSTQLVGGLRRLILSGHLAAGQRLPSSRTLAQDQGVSRMTVVTAYEQLTSEGLIASRVGAGAYVSAALDIDRPLPAPRTLGGLSGSAAPRLARLSVDASEQYFPRLSHPEAPCAFVTGTPANDQFPMALWARLSAQYWRQPRNLVLGYPDAEGLYSLRRAITMHLQANRGITCSPEDVFIFNGAQDAFNRIGQTLLNPGDKVWIENPGAIGARNSLISSGADLVPVPVDNEGIDVAEGLRLCPDFRLAFVTPARQHPLGVTMSPGRRFELLGAAERCGAWVIEDDYDGEFHYSGHPAATLKSVDTSGRVIYVGTFSKVMFAALRLGYVVAPPALATVFRRVAGATMQGAPASLQAIMASFIEQGHFTTHIRRMRRVYGDRQKALQDAAGRHLRGLLEVEPTSTGFQTVGRLAPDFDDLEVIARAAERGIVLSSLSRFAITPVAPGLILGFSAVPPAAIEAAVEELGRLLRGMRAGAAKAPG</sequence>
<dbReference type="GO" id="GO:0003700">
    <property type="term" value="F:DNA-binding transcription factor activity"/>
    <property type="evidence" value="ECO:0007669"/>
    <property type="project" value="InterPro"/>
</dbReference>
<reference evidence="7 8" key="1">
    <citation type="submission" date="2018-05" db="EMBL/GenBank/DDBJ databases">
        <title>Genomic Encyclopedia of Type Strains, Phase IV (KMG-IV): sequencing the most valuable type-strain genomes for metagenomic binning, comparative biology and taxonomic classification.</title>
        <authorList>
            <person name="Goeker M."/>
        </authorList>
    </citation>
    <scope>NUCLEOTIDE SEQUENCE [LARGE SCALE GENOMIC DNA]</scope>
    <source>
        <strain evidence="7 8">DSM 16791</strain>
    </source>
</reference>
<dbReference type="InterPro" id="IPR036390">
    <property type="entry name" value="WH_DNA-bd_sf"/>
</dbReference>
<dbReference type="PANTHER" id="PTHR46577:SF1">
    <property type="entry name" value="HTH-TYPE TRANSCRIPTIONAL REGULATORY PROTEIN GABR"/>
    <property type="match status" value="1"/>
</dbReference>
<evidence type="ECO:0000313" key="7">
    <source>
        <dbReference type="EMBL" id="PWV98233.1"/>
    </source>
</evidence>
<protein>
    <submittedName>
        <fullName evidence="7">GntR family transcriptional regulator</fullName>
    </submittedName>
</protein>
<keyword evidence="3" id="KW-0805">Transcription regulation</keyword>
<dbReference type="CDD" id="cd07377">
    <property type="entry name" value="WHTH_GntR"/>
    <property type="match status" value="1"/>
</dbReference>
<gene>
    <name evidence="7" type="ORF">DFR52_105214</name>
</gene>
<evidence type="ECO:0000256" key="2">
    <source>
        <dbReference type="ARBA" id="ARBA00022898"/>
    </source>
</evidence>